<keyword evidence="1" id="KW-0812">Transmembrane</keyword>
<evidence type="ECO:0000313" key="3">
    <source>
        <dbReference type="EMBL" id="RZB47420.1"/>
    </source>
</evidence>
<keyword evidence="1" id="KW-1133">Transmembrane helix</keyword>
<dbReference type="InterPro" id="IPR045883">
    <property type="entry name" value="At4g13530-like"/>
</dbReference>
<keyword evidence="1" id="KW-0472">Membrane</keyword>
<organism evidence="3 4">
    <name type="scientific">Glycine soja</name>
    <name type="common">Wild soybean</name>
    <dbReference type="NCBI Taxonomy" id="3848"/>
    <lineage>
        <taxon>Eukaryota</taxon>
        <taxon>Viridiplantae</taxon>
        <taxon>Streptophyta</taxon>
        <taxon>Embryophyta</taxon>
        <taxon>Tracheophyta</taxon>
        <taxon>Spermatophyta</taxon>
        <taxon>Magnoliopsida</taxon>
        <taxon>eudicotyledons</taxon>
        <taxon>Gunneridae</taxon>
        <taxon>Pentapetalae</taxon>
        <taxon>rosids</taxon>
        <taxon>fabids</taxon>
        <taxon>Fabales</taxon>
        <taxon>Fabaceae</taxon>
        <taxon>Papilionoideae</taxon>
        <taxon>50 kb inversion clade</taxon>
        <taxon>NPAAA clade</taxon>
        <taxon>indigoferoid/millettioid clade</taxon>
        <taxon>Phaseoleae</taxon>
        <taxon>Glycine</taxon>
        <taxon>Glycine subgen. Soja</taxon>
    </lineage>
</organism>
<accession>A0A445FF37</accession>
<dbReference type="PANTHER" id="PTHR33646">
    <property type="entry name" value="GB|AAF00631.1"/>
    <property type="match status" value="1"/>
</dbReference>
<evidence type="ECO:0000259" key="2">
    <source>
        <dbReference type="Pfam" id="PF20705"/>
    </source>
</evidence>
<dbReference type="PANTHER" id="PTHR33646:SF2">
    <property type="entry name" value="F20H23.8 PROTEIN"/>
    <property type="match status" value="1"/>
</dbReference>
<dbReference type="AlphaFoldDB" id="A0A445FF37"/>
<gene>
    <name evidence="3" type="ORF">D0Y65_051165</name>
</gene>
<dbReference type="EMBL" id="QZWG01000019">
    <property type="protein sequence ID" value="RZB47420.1"/>
    <property type="molecule type" value="Genomic_DNA"/>
</dbReference>
<dbReference type="Gramene" id="XM_028363522.1">
    <property type="protein sequence ID" value="XP_028219323.1"/>
    <property type="gene ID" value="LOC114400864"/>
</dbReference>
<feature type="domain" description="DUF6821" evidence="2">
    <location>
        <begin position="109"/>
        <end position="273"/>
    </location>
</feature>
<dbReference type="Pfam" id="PF20705">
    <property type="entry name" value="DUF6821"/>
    <property type="match status" value="1"/>
</dbReference>
<protein>
    <recommendedName>
        <fullName evidence="2">DUF6821 domain-containing protein</fullName>
    </recommendedName>
</protein>
<feature type="transmembrane region" description="Helical" evidence="1">
    <location>
        <begin position="189"/>
        <end position="212"/>
    </location>
</feature>
<comment type="caution">
    <text evidence="3">The sequence shown here is derived from an EMBL/GenBank/DDBJ whole genome shotgun (WGS) entry which is preliminary data.</text>
</comment>
<dbReference type="InterPro" id="IPR049224">
    <property type="entry name" value="DUF6821"/>
</dbReference>
<proteinExistence type="predicted"/>
<dbReference type="Proteomes" id="UP000289340">
    <property type="component" value="Chromosome 19"/>
</dbReference>
<keyword evidence="4" id="KW-1185">Reference proteome</keyword>
<reference evidence="3 4" key="1">
    <citation type="submission" date="2018-09" db="EMBL/GenBank/DDBJ databases">
        <title>A high-quality reference genome of wild soybean provides a powerful tool to mine soybean genomes.</title>
        <authorList>
            <person name="Xie M."/>
            <person name="Chung C.Y.L."/>
            <person name="Li M.-W."/>
            <person name="Wong F.-L."/>
            <person name="Chan T.-F."/>
            <person name="Lam H.-M."/>
        </authorList>
    </citation>
    <scope>NUCLEOTIDE SEQUENCE [LARGE SCALE GENOMIC DNA]</scope>
    <source>
        <strain evidence="4">cv. W05</strain>
        <tissue evidence="3">Hypocotyl of etiolated seedlings</tissue>
    </source>
</reference>
<name>A0A445FF37_GLYSO</name>
<evidence type="ECO:0000313" key="4">
    <source>
        <dbReference type="Proteomes" id="UP000289340"/>
    </source>
</evidence>
<sequence>MDTNDWEFLSYDSLYDASLDSKSVLDLDDYDLCTSPKFKKASEASRNFHPREPKQVIHIPIQLEPRIGKAPDEGLVEQNTKDHHVEVPLVPSSPTTIEKIKGGILEADYDTVAHLFSKIKEIESPRSIGRGLLFPSPDIGALKFEDKGGEAQEIIMASPRMKIEKEIATIMDCGKEVGDSSGGFNFWKWSLNGVGAICSFGFAAATICVLILGSQQRNNKIQQDQKIRFQIYTDDKRIKQVVHATKLNEAMAAASGVPLSRARITCGGYYDGL</sequence>
<evidence type="ECO:0000256" key="1">
    <source>
        <dbReference type="SAM" id="Phobius"/>
    </source>
</evidence>